<dbReference type="AlphaFoldDB" id="A0A167BB48"/>
<feature type="compositionally biased region" description="Polar residues" evidence="1">
    <location>
        <begin position="96"/>
        <end position="111"/>
    </location>
</feature>
<feature type="region of interest" description="Disordered" evidence="1">
    <location>
        <begin position="96"/>
        <end position="195"/>
    </location>
</feature>
<dbReference type="InterPro" id="IPR036673">
    <property type="entry name" value="Cyanovirin-N_sf"/>
</dbReference>
<feature type="signal peptide" evidence="2">
    <location>
        <begin position="1"/>
        <end position="20"/>
    </location>
</feature>
<dbReference type="Gene3D" id="2.30.60.10">
    <property type="entry name" value="Cyanovirin-N"/>
    <property type="match status" value="1"/>
</dbReference>
<sequence length="299" mass="31685">MKTLAAIGLIAGLITALINAQNPSITTTLATAALLTHSAKSIKTIVAATSNHPFLAILPTTFQTIATASTKSASVGSILADQKSLDALPATISSHQTSNAINSNRAGNTAKRSGDKDPFGSGPEDEDVPEEGSEKDPKDEDETGPYRGDGPFNPSVGDPSLDAGVSEPTHPAGPSNPSVPVKPNPEDHPLSTKKTGGFMKTCASNWVVWEFNNLIWANCRGSGDRWGSLFWSRLGLDHMLGNDRGQLVYQRDGSFSSTCVDCGRWSETHLAYRYIGNHDGVLCSAYECDTREAPPSDGK</sequence>
<comment type="caution">
    <text evidence="3">The sequence shown here is derived from an EMBL/GenBank/DDBJ whole genome shotgun (WGS) entry which is preliminary data.</text>
</comment>
<evidence type="ECO:0000313" key="4">
    <source>
        <dbReference type="Proteomes" id="UP000076584"/>
    </source>
</evidence>
<name>A0A167BB48_COLIC</name>
<accession>A0A167BB48</accession>
<dbReference type="EMBL" id="LFIW01001753">
    <property type="protein sequence ID" value="KZL81107.1"/>
    <property type="molecule type" value="Genomic_DNA"/>
</dbReference>
<keyword evidence="4" id="KW-1185">Reference proteome</keyword>
<evidence type="ECO:0000256" key="2">
    <source>
        <dbReference type="SAM" id="SignalP"/>
    </source>
</evidence>
<evidence type="ECO:0000313" key="3">
    <source>
        <dbReference type="EMBL" id="KZL81107.1"/>
    </source>
</evidence>
<dbReference type="Proteomes" id="UP000076584">
    <property type="component" value="Unassembled WGS sequence"/>
</dbReference>
<keyword evidence="2" id="KW-0732">Signal</keyword>
<feature type="chain" id="PRO_5007884120" evidence="2">
    <location>
        <begin position="21"/>
        <end position="299"/>
    </location>
</feature>
<proteinExistence type="predicted"/>
<dbReference type="SUPFAM" id="SSF51322">
    <property type="entry name" value="Cyanovirin-N"/>
    <property type="match status" value="1"/>
</dbReference>
<organism evidence="3 4">
    <name type="scientific">Colletotrichum incanum</name>
    <name type="common">Soybean anthracnose fungus</name>
    <dbReference type="NCBI Taxonomy" id="1573173"/>
    <lineage>
        <taxon>Eukaryota</taxon>
        <taxon>Fungi</taxon>
        <taxon>Dikarya</taxon>
        <taxon>Ascomycota</taxon>
        <taxon>Pezizomycotina</taxon>
        <taxon>Sordariomycetes</taxon>
        <taxon>Hypocreomycetidae</taxon>
        <taxon>Glomerellales</taxon>
        <taxon>Glomerellaceae</taxon>
        <taxon>Colletotrichum</taxon>
        <taxon>Colletotrichum spaethianum species complex</taxon>
    </lineage>
</organism>
<reference evidence="3 4" key="1">
    <citation type="submission" date="2015-06" db="EMBL/GenBank/DDBJ databases">
        <title>Survival trade-offs in plant roots during colonization by closely related pathogenic and mutualistic fungi.</title>
        <authorList>
            <person name="Hacquard S."/>
            <person name="Kracher B."/>
            <person name="Hiruma K."/>
            <person name="Weinman A."/>
            <person name="Muench P."/>
            <person name="Garrido Oter R."/>
            <person name="Ver Loren van Themaat E."/>
            <person name="Dallerey J.-F."/>
            <person name="Damm U."/>
            <person name="Henrissat B."/>
            <person name="Lespinet O."/>
            <person name="Thon M."/>
            <person name="Kemen E."/>
            <person name="McHardy A.C."/>
            <person name="Schulze-Lefert P."/>
            <person name="O'Connell R.J."/>
        </authorList>
    </citation>
    <scope>NUCLEOTIDE SEQUENCE [LARGE SCALE GENOMIC DNA]</scope>
    <source>
        <strain evidence="3 4">MAFF 238704</strain>
    </source>
</reference>
<evidence type="ECO:0000256" key="1">
    <source>
        <dbReference type="SAM" id="MobiDB-lite"/>
    </source>
</evidence>
<gene>
    <name evidence="3" type="ORF">CI238_09865</name>
</gene>
<protein>
    <submittedName>
        <fullName evidence="3">Cvnh domain-containing protein</fullName>
    </submittedName>
</protein>